<sequence>MISVLRGTVSSTPFTRQPVSHINNLSTQNATAAEQQSAVTEWINRSMVHIRHMVEERVQSGYATETNTQSLLNANAWVIALMSRFKVQ</sequence>
<name>A0A1D3JXL9_PSEVE</name>
<protein>
    <submittedName>
        <fullName evidence="1">Uncharacterized protein</fullName>
    </submittedName>
</protein>
<proteinExistence type="predicted"/>
<accession>A0A1D3JXL9</accession>
<dbReference type="AlphaFoldDB" id="A0A1D3JXL9"/>
<dbReference type="Proteomes" id="UP000245431">
    <property type="component" value="Chromosome PVE_r1"/>
</dbReference>
<organism evidence="1 2">
    <name type="scientific">Pseudomonas veronii 1YdBTEX2</name>
    <dbReference type="NCBI Taxonomy" id="1295141"/>
    <lineage>
        <taxon>Bacteria</taxon>
        <taxon>Pseudomonadati</taxon>
        <taxon>Pseudomonadota</taxon>
        <taxon>Gammaproteobacteria</taxon>
        <taxon>Pseudomonadales</taxon>
        <taxon>Pseudomonadaceae</taxon>
        <taxon>Pseudomonas</taxon>
    </lineage>
</organism>
<evidence type="ECO:0000313" key="1">
    <source>
        <dbReference type="EMBL" id="SBW80765.1"/>
    </source>
</evidence>
<dbReference type="SUPFAM" id="SSF58104">
    <property type="entry name" value="Methyl-accepting chemotaxis protein (MCP) signaling domain"/>
    <property type="match status" value="1"/>
</dbReference>
<dbReference type="EMBL" id="LT599583">
    <property type="protein sequence ID" value="SBW80765.1"/>
    <property type="molecule type" value="Genomic_DNA"/>
</dbReference>
<reference evidence="2" key="1">
    <citation type="submission" date="2016-07" db="EMBL/GenBank/DDBJ databases">
        <authorList>
            <person name="Florea S."/>
            <person name="Webb J.S."/>
            <person name="Jaromczyk J."/>
            <person name="Schardl C.L."/>
        </authorList>
    </citation>
    <scope>NUCLEOTIDE SEQUENCE [LARGE SCALE GENOMIC DNA]</scope>
    <source>
        <strain evidence="2">1YdBTEX2</strain>
    </source>
</reference>
<evidence type="ECO:0000313" key="2">
    <source>
        <dbReference type="Proteomes" id="UP000245431"/>
    </source>
</evidence>
<gene>
    <name evidence="1" type="ORF">PVE_R1G2881</name>
</gene>